<organism evidence="2 3">
    <name type="scientific">Methylophaga marina</name>
    <dbReference type="NCBI Taxonomy" id="45495"/>
    <lineage>
        <taxon>Bacteria</taxon>
        <taxon>Pseudomonadati</taxon>
        <taxon>Pseudomonadota</taxon>
        <taxon>Gammaproteobacteria</taxon>
        <taxon>Thiotrichales</taxon>
        <taxon>Piscirickettsiaceae</taxon>
        <taxon>Methylophaga</taxon>
    </lineage>
</organism>
<proteinExistence type="predicted"/>
<dbReference type="InterPro" id="IPR055259">
    <property type="entry name" value="YkvP/CgeB_Glyco_trans-like"/>
</dbReference>
<evidence type="ECO:0000313" key="2">
    <source>
        <dbReference type="EMBL" id="GAA0228426.1"/>
    </source>
</evidence>
<feature type="domain" description="Spore protein YkvP/CgeB glycosyl transferase-like" evidence="1">
    <location>
        <begin position="191"/>
        <end position="339"/>
    </location>
</feature>
<evidence type="ECO:0000313" key="3">
    <source>
        <dbReference type="Proteomes" id="UP001501476"/>
    </source>
</evidence>
<dbReference type="EMBL" id="BAAADG010000006">
    <property type="protein sequence ID" value="GAA0228426.1"/>
    <property type="molecule type" value="Genomic_DNA"/>
</dbReference>
<protein>
    <submittedName>
        <fullName evidence="2">Glycosyltransferase</fullName>
    </submittedName>
</protein>
<sequence length="343" mass="39862">MVTDKKILILDGIGGATLGRDIHACIDNSEYYDLAKLENISLYKPRSAFTKVQRKLSEKNSFYYLPKKRFESLLSLIEEIKPDSIFVIGFLYRFIKPNHLADLAKTKGIKLYLYDTDSCNLYSKRREFIYFIENEVRVYDRVFSFSKVVTEFFNRKNINTIFSPFGANLVEAEPAKYQHDVLFVGSADLRRCFMLEHIADYVSIKGNRWKRNQSIMSPALQQKVDDKPLWGQELYQHLVSSKIVLNITRGPFYAAETGVNLRIFEAMAAGCFVLTDYCDEVADLFEIGLEIETFKGSKELVEKVLYYLSNDDARLAIAKRGQQKISQHYTWKKRVEYMLSYTD</sequence>
<gene>
    <name evidence="2" type="ORF">GCM10008964_19800</name>
</gene>
<accession>A0ABP3DE56</accession>
<dbReference type="Pfam" id="PF13524">
    <property type="entry name" value="Glyco_trans_1_2"/>
    <property type="match status" value="1"/>
</dbReference>
<reference evidence="3" key="1">
    <citation type="journal article" date="2019" name="Int. J. Syst. Evol. Microbiol.">
        <title>The Global Catalogue of Microorganisms (GCM) 10K type strain sequencing project: providing services to taxonomists for standard genome sequencing and annotation.</title>
        <authorList>
            <consortium name="The Broad Institute Genomics Platform"/>
            <consortium name="The Broad Institute Genome Sequencing Center for Infectious Disease"/>
            <person name="Wu L."/>
            <person name="Ma J."/>
        </authorList>
    </citation>
    <scope>NUCLEOTIDE SEQUENCE [LARGE SCALE GENOMIC DNA]</scope>
    <source>
        <strain evidence="3">JCM 6886</strain>
    </source>
</reference>
<keyword evidence="3" id="KW-1185">Reference proteome</keyword>
<comment type="caution">
    <text evidence="2">The sequence shown here is derived from an EMBL/GenBank/DDBJ whole genome shotgun (WGS) entry which is preliminary data.</text>
</comment>
<dbReference type="SUPFAM" id="SSF53756">
    <property type="entry name" value="UDP-Glycosyltransferase/glycogen phosphorylase"/>
    <property type="match status" value="1"/>
</dbReference>
<name>A0ABP3DE56_9GAMM</name>
<dbReference type="Gene3D" id="3.40.50.2000">
    <property type="entry name" value="Glycogen Phosphorylase B"/>
    <property type="match status" value="1"/>
</dbReference>
<dbReference type="Proteomes" id="UP001501476">
    <property type="component" value="Unassembled WGS sequence"/>
</dbReference>
<evidence type="ECO:0000259" key="1">
    <source>
        <dbReference type="Pfam" id="PF13524"/>
    </source>
</evidence>